<dbReference type="AlphaFoldDB" id="A0A9D3VU10"/>
<evidence type="ECO:0000256" key="1">
    <source>
        <dbReference type="SAM" id="MobiDB-lite"/>
    </source>
</evidence>
<feature type="region of interest" description="Disordered" evidence="1">
    <location>
        <begin position="38"/>
        <end position="58"/>
    </location>
</feature>
<accession>A0A9D3VU10</accession>
<evidence type="ECO:0000256" key="2">
    <source>
        <dbReference type="SAM" id="SignalP"/>
    </source>
</evidence>
<protein>
    <submittedName>
        <fullName evidence="3">Uncharacterized protein</fullName>
    </submittedName>
</protein>
<proteinExistence type="predicted"/>
<organism evidence="3 4">
    <name type="scientific">Gossypium stocksii</name>
    <dbReference type="NCBI Taxonomy" id="47602"/>
    <lineage>
        <taxon>Eukaryota</taxon>
        <taxon>Viridiplantae</taxon>
        <taxon>Streptophyta</taxon>
        <taxon>Embryophyta</taxon>
        <taxon>Tracheophyta</taxon>
        <taxon>Spermatophyta</taxon>
        <taxon>Magnoliopsida</taxon>
        <taxon>eudicotyledons</taxon>
        <taxon>Gunneridae</taxon>
        <taxon>Pentapetalae</taxon>
        <taxon>rosids</taxon>
        <taxon>malvids</taxon>
        <taxon>Malvales</taxon>
        <taxon>Malvaceae</taxon>
        <taxon>Malvoideae</taxon>
        <taxon>Gossypium</taxon>
    </lineage>
</organism>
<reference evidence="3 4" key="1">
    <citation type="journal article" date="2021" name="Plant Biotechnol. J.">
        <title>Multi-omics assisted identification of the key and species-specific regulatory components of drought-tolerant mechanisms in Gossypium stocksii.</title>
        <authorList>
            <person name="Yu D."/>
            <person name="Ke L."/>
            <person name="Zhang D."/>
            <person name="Wu Y."/>
            <person name="Sun Y."/>
            <person name="Mei J."/>
            <person name="Sun J."/>
            <person name="Sun Y."/>
        </authorList>
    </citation>
    <scope>NUCLEOTIDE SEQUENCE [LARGE SCALE GENOMIC DNA]</scope>
    <source>
        <strain evidence="4">cv. E1</strain>
        <tissue evidence="3">Leaf</tissue>
    </source>
</reference>
<comment type="caution">
    <text evidence="3">The sequence shown here is derived from an EMBL/GenBank/DDBJ whole genome shotgun (WGS) entry which is preliminary data.</text>
</comment>
<name>A0A9D3VU10_9ROSI</name>
<dbReference type="Proteomes" id="UP000828251">
    <property type="component" value="Unassembled WGS sequence"/>
</dbReference>
<keyword evidence="2" id="KW-0732">Signal</keyword>
<feature type="chain" id="PRO_5039236225" evidence="2">
    <location>
        <begin position="22"/>
        <end position="58"/>
    </location>
</feature>
<sequence>MAVKLRFIYLVIALHLGKTWCINGGRLHQWWKVAEEESQEEKEQRHGVSMTKNQTPPN</sequence>
<evidence type="ECO:0000313" key="4">
    <source>
        <dbReference type="Proteomes" id="UP000828251"/>
    </source>
</evidence>
<gene>
    <name evidence="3" type="ORF">J1N35_013604</name>
</gene>
<feature type="signal peptide" evidence="2">
    <location>
        <begin position="1"/>
        <end position="21"/>
    </location>
</feature>
<dbReference type="EMBL" id="JAIQCV010000005">
    <property type="protein sequence ID" value="KAH1096683.1"/>
    <property type="molecule type" value="Genomic_DNA"/>
</dbReference>
<keyword evidence="4" id="KW-1185">Reference proteome</keyword>
<evidence type="ECO:0000313" key="3">
    <source>
        <dbReference type="EMBL" id="KAH1096683.1"/>
    </source>
</evidence>